<dbReference type="EMBL" id="JAMYJR010000028">
    <property type="protein sequence ID" value="MCO8273926.1"/>
    <property type="molecule type" value="Genomic_DNA"/>
</dbReference>
<dbReference type="InterPro" id="IPR025110">
    <property type="entry name" value="AMP-bd_C"/>
</dbReference>
<dbReference type="InterPro" id="IPR001242">
    <property type="entry name" value="Condensation_dom"/>
</dbReference>
<gene>
    <name evidence="7" type="ORF">M1L60_25335</name>
</gene>
<dbReference type="InterPro" id="IPR036736">
    <property type="entry name" value="ACP-like_sf"/>
</dbReference>
<dbReference type="SUPFAM" id="SSF47336">
    <property type="entry name" value="ACP-like"/>
    <property type="match status" value="1"/>
</dbReference>
<dbReference type="InterPro" id="IPR020806">
    <property type="entry name" value="PKS_PP-bd"/>
</dbReference>
<evidence type="ECO:0000256" key="1">
    <source>
        <dbReference type="ARBA" id="ARBA00001957"/>
    </source>
</evidence>
<dbReference type="InterPro" id="IPR045851">
    <property type="entry name" value="AMP-bd_C_sf"/>
</dbReference>
<dbReference type="Pfam" id="PF00668">
    <property type="entry name" value="Condensation"/>
    <property type="match status" value="2"/>
</dbReference>
<comment type="cofactor">
    <cofactor evidence="1">
        <name>pantetheine 4'-phosphate</name>
        <dbReference type="ChEBI" id="CHEBI:47942"/>
    </cofactor>
</comment>
<name>A0ABT1DWA3_9ACTN</name>
<dbReference type="Gene3D" id="3.40.50.980">
    <property type="match status" value="2"/>
</dbReference>
<reference evidence="7 8" key="1">
    <citation type="submission" date="2022-06" db="EMBL/GenBank/DDBJ databases">
        <title>New Species of the Genus Actinoplanes, ActinopZanes ferrugineus.</title>
        <authorList>
            <person name="Ding P."/>
        </authorList>
    </citation>
    <scope>NUCLEOTIDE SEQUENCE [LARGE SCALE GENOMIC DNA]</scope>
    <source>
        <strain evidence="7 8">TRM88003</strain>
    </source>
</reference>
<dbReference type="Proteomes" id="UP001523369">
    <property type="component" value="Unassembled WGS sequence"/>
</dbReference>
<keyword evidence="8" id="KW-1185">Reference proteome</keyword>
<dbReference type="NCBIfam" id="TIGR01720">
    <property type="entry name" value="NRPS-para261"/>
    <property type="match status" value="1"/>
</dbReference>
<dbReference type="PROSITE" id="PS50075">
    <property type="entry name" value="CARRIER"/>
    <property type="match status" value="1"/>
</dbReference>
<dbReference type="Pfam" id="PF00501">
    <property type="entry name" value="AMP-binding"/>
    <property type="match status" value="1"/>
</dbReference>
<dbReference type="InterPro" id="IPR020845">
    <property type="entry name" value="AMP-binding_CS"/>
</dbReference>
<evidence type="ECO:0000313" key="7">
    <source>
        <dbReference type="EMBL" id="MCO8273926.1"/>
    </source>
</evidence>
<dbReference type="Gene3D" id="2.30.38.10">
    <property type="entry name" value="Luciferase, Domain 3"/>
    <property type="match status" value="1"/>
</dbReference>
<dbReference type="SUPFAM" id="SSF52777">
    <property type="entry name" value="CoA-dependent acyltransferases"/>
    <property type="match status" value="4"/>
</dbReference>
<dbReference type="RefSeq" id="WP_253240005.1">
    <property type="nucleotide sequence ID" value="NZ_JAMYJR010000028.1"/>
</dbReference>
<feature type="domain" description="Carrier" evidence="6">
    <location>
        <begin position="953"/>
        <end position="1027"/>
    </location>
</feature>
<dbReference type="InterPro" id="IPR006162">
    <property type="entry name" value="Ppantetheine_attach_site"/>
</dbReference>
<dbReference type="PROSITE" id="PS00455">
    <property type="entry name" value="AMP_BINDING"/>
    <property type="match status" value="1"/>
</dbReference>
<dbReference type="PANTHER" id="PTHR45527:SF1">
    <property type="entry name" value="FATTY ACID SYNTHASE"/>
    <property type="match status" value="1"/>
</dbReference>
<evidence type="ECO:0000256" key="4">
    <source>
        <dbReference type="ARBA" id="ARBA00022737"/>
    </source>
</evidence>
<comment type="caution">
    <text evidence="7">The sequence shown here is derived from an EMBL/GenBank/DDBJ whole genome shotgun (WGS) entry which is preliminary data.</text>
</comment>
<dbReference type="Gene3D" id="3.30.559.10">
    <property type="entry name" value="Chloramphenicol acetyltransferase-like domain"/>
    <property type="match status" value="2"/>
</dbReference>
<dbReference type="NCBIfam" id="TIGR01733">
    <property type="entry name" value="AA-adenyl-dom"/>
    <property type="match status" value="1"/>
</dbReference>
<proteinExistence type="predicted"/>
<dbReference type="Gene3D" id="3.30.559.30">
    <property type="entry name" value="Nonribosomal peptide synthetase, condensation domain"/>
    <property type="match status" value="2"/>
</dbReference>
<dbReference type="Pfam" id="PF13193">
    <property type="entry name" value="AMP-binding_C"/>
    <property type="match status" value="1"/>
</dbReference>
<keyword evidence="3" id="KW-0597">Phosphoprotein</keyword>
<accession>A0ABT1DWA3</accession>
<dbReference type="Gene3D" id="1.10.1200.10">
    <property type="entry name" value="ACP-like"/>
    <property type="match status" value="1"/>
</dbReference>
<dbReference type="InterPro" id="IPR010071">
    <property type="entry name" value="AA_adenyl_dom"/>
</dbReference>
<organism evidence="7 8">
    <name type="scientific">Paractinoplanes aksuensis</name>
    <dbReference type="NCBI Taxonomy" id="2939490"/>
    <lineage>
        <taxon>Bacteria</taxon>
        <taxon>Bacillati</taxon>
        <taxon>Actinomycetota</taxon>
        <taxon>Actinomycetes</taxon>
        <taxon>Micromonosporales</taxon>
        <taxon>Micromonosporaceae</taxon>
        <taxon>Paractinoplanes</taxon>
    </lineage>
</organism>
<evidence type="ECO:0000256" key="5">
    <source>
        <dbReference type="ARBA" id="ARBA00023194"/>
    </source>
</evidence>
<dbReference type="InterPro" id="IPR010060">
    <property type="entry name" value="NRPS_synth"/>
</dbReference>
<keyword evidence="5" id="KW-0045">Antibiotic biosynthesis</keyword>
<dbReference type="Pfam" id="PF00550">
    <property type="entry name" value="PP-binding"/>
    <property type="match status" value="1"/>
</dbReference>
<evidence type="ECO:0000259" key="6">
    <source>
        <dbReference type="PROSITE" id="PS50075"/>
    </source>
</evidence>
<dbReference type="Gene3D" id="3.30.300.30">
    <property type="match status" value="1"/>
</dbReference>
<dbReference type="InterPro" id="IPR009081">
    <property type="entry name" value="PP-bd_ACP"/>
</dbReference>
<dbReference type="SMART" id="SM00823">
    <property type="entry name" value="PKS_PP"/>
    <property type="match status" value="1"/>
</dbReference>
<dbReference type="InterPro" id="IPR023213">
    <property type="entry name" value="CAT-like_dom_sf"/>
</dbReference>
<evidence type="ECO:0000256" key="3">
    <source>
        <dbReference type="ARBA" id="ARBA00022553"/>
    </source>
</evidence>
<dbReference type="InterPro" id="IPR000873">
    <property type="entry name" value="AMP-dep_synth/lig_dom"/>
</dbReference>
<dbReference type="CDD" id="cd12117">
    <property type="entry name" value="A_NRPS_Srf_like"/>
    <property type="match status" value="1"/>
</dbReference>
<keyword evidence="4" id="KW-0677">Repeat</keyword>
<dbReference type="PANTHER" id="PTHR45527">
    <property type="entry name" value="NONRIBOSOMAL PEPTIDE SYNTHETASE"/>
    <property type="match status" value="1"/>
</dbReference>
<dbReference type="PROSITE" id="PS00012">
    <property type="entry name" value="PHOSPHOPANTETHEINE"/>
    <property type="match status" value="1"/>
</dbReference>
<sequence length="1507" mass="160816">MDVESTEGRPLTPAQTGVWYAHQLDPTRATYNIGEYVEIRGPMDPELMAAAVRHMVGDFPTMRLYAVRPTPDGPRQFLGPPAPLQQMDLTADPTPGATARAWMRTDMDRAVVVDGDVATFAFLRLGPERWYYYQRVHHIAVDGWTGMLVAQRVAEIYTALAAGAPVPPPPPGDWAAMLDEQRAYAGSEAYEADRRYWTERFADRPPAPTLAVHPAGEYAAAPLRRTVRLSEADTALLRETARRARTLWSVVAFAATAAYLHRITGENRIAIGMPVTARTTPLARNTPALAANVAPLRIEVDPAQPLDALTRRAVQEMRQALKHQRYRYEDLRRDLDYTIDELGPSGPHVNVMSFDYELTYAGNPTTAHNLRLGPTDDLTVAVYDRGEGDGLRIDFDANPARYHLDEVAVHQDRFLRVLRALLADPELAVGDVPLLTGSEREQVLSDWNTTPGAPADTALPAAFAAIAARTPDAVAVLGDGVRLSYADLDARSDRLARRLVAAGAGPEDPVALRLPRSADIVVAVLAVLKAGGCYVPLSEGYPAERLAWILDDIGAAVVLTDDPEACSDFAGAATVLPVADLEAPGVALPAGPHPDQLAYVMYTSGSTGQPKGVAVRHRDVASFAADRLWAGGAHARVLMHASSAFDASTYELWVPLLTGGTVVVAPPGPVDAAVLARMIAEHGVTAGFFTTALFNLLAAEQPGCFAGLREAWTGGDVASPAALNRVAAACPDVVLANGYGPTETTTFAATYQRPSGPGPAGALPIGRPLDGSRLYVLDVELRPVPPGVVGELYVAGAGVARGYAGRRGLTAERFVACPFAAGERMYRTGDLVRWRSDGVLDFLGRADGQVKLRGFRIELGEIETALTGLPGVGRATVLVREDRPGDRRLVGYASPLPDAPLDPARLRSALGAVLPDFMVPAIVVVVAELPMTTNGKVDRRALPAPQFGGGDGEAGTARETLVAGVFAEVLGAATVGVADSFFDLGGDSIMALQLVSRARSAGLALTVHDVFTHRTPRALAAVAGDLGAAVREEPGAALGDVPLTPVMRWFAGLGGPVAGFHQYVVVRTPPAAGVPEVRAAVRTLLRRHDFLRARLDRTDGWRLTVPPASEVDCDSWVTRMDIRGWDEAELAHVTTLQAAAARGRLDPEAGVTLQAVWFDAGPGEPGRLLLAAHHLVVDGVSWRILLADLATAWSGGELAPAPTSFRGWARLEAAKTVPADEAPFWRETLGAAEPPVGRRPLDPARDTMATRQELTVEVPADVTEALLTRVPAAFHAKVDEVLLAGFAAAVTRWRERRGDGAGPGVLLDLESHGRTGEGLDLSETVGWFTSVYPVRLHAAGEPGALLKAVKEQLRSVPDGGGGYGRLRYGPDAAQWAERPAPQFAFNYLGRFGDHREGEFSPVAVGGGGDPRQPLTHAVTLDALTRDHADGPRLHATWSWPVRVLSAAEVRGLADEFLAALRALAETQDGGLTPSDLLVRLSQEQIDALGALSTDTADTDEYEWELSK</sequence>
<protein>
    <submittedName>
        <fullName evidence="7">Amino acid adenylation domain-containing protein</fullName>
    </submittedName>
</protein>
<evidence type="ECO:0000256" key="2">
    <source>
        <dbReference type="ARBA" id="ARBA00022450"/>
    </source>
</evidence>
<keyword evidence="2" id="KW-0596">Phosphopantetheine</keyword>
<evidence type="ECO:0000313" key="8">
    <source>
        <dbReference type="Proteomes" id="UP001523369"/>
    </source>
</evidence>
<dbReference type="SUPFAM" id="SSF56801">
    <property type="entry name" value="Acetyl-CoA synthetase-like"/>
    <property type="match status" value="1"/>
</dbReference>